<protein>
    <submittedName>
        <fullName evidence="1">Uncharacterized protein</fullName>
    </submittedName>
</protein>
<organism evidence="1 2">
    <name type="scientific">Sorghum bicolor</name>
    <name type="common">Sorghum</name>
    <name type="synonym">Sorghum vulgare</name>
    <dbReference type="NCBI Taxonomy" id="4558"/>
    <lineage>
        <taxon>Eukaryota</taxon>
        <taxon>Viridiplantae</taxon>
        <taxon>Streptophyta</taxon>
        <taxon>Embryophyta</taxon>
        <taxon>Tracheophyta</taxon>
        <taxon>Spermatophyta</taxon>
        <taxon>Magnoliopsida</taxon>
        <taxon>Liliopsida</taxon>
        <taxon>Poales</taxon>
        <taxon>Poaceae</taxon>
        <taxon>PACMAD clade</taxon>
        <taxon>Panicoideae</taxon>
        <taxon>Andropogonodae</taxon>
        <taxon>Andropogoneae</taxon>
        <taxon>Sorghinae</taxon>
        <taxon>Sorghum</taxon>
    </lineage>
</organism>
<gene>
    <name evidence="1" type="ORF">BDA96_08G118400</name>
</gene>
<name>A0A921QFR9_SORBI</name>
<dbReference type="Proteomes" id="UP000807115">
    <property type="component" value="Chromosome 8"/>
</dbReference>
<dbReference type="EMBL" id="CM027687">
    <property type="protein sequence ID" value="KAG0520943.1"/>
    <property type="molecule type" value="Genomic_DNA"/>
</dbReference>
<sequence>MRAEMFASRPVVRPLEVAAPVDLAQQPPGALMKDQPGMAGTPGGLGLHVLQLLLAAISPPCPPPSTLPASPPSGR</sequence>
<dbReference type="AlphaFoldDB" id="A0A921QFR9"/>
<evidence type="ECO:0000313" key="2">
    <source>
        <dbReference type="Proteomes" id="UP000807115"/>
    </source>
</evidence>
<comment type="caution">
    <text evidence="1">The sequence shown here is derived from an EMBL/GenBank/DDBJ whole genome shotgun (WGS) entry which is preliminary data.</text>
</comment>
<reference evidence="1" key="1">
    <citation type="journal article" date="2019" name="BMC Genomics">
        <title>A new reference genome for Sorghum bicolor reveals high levels of sequence similarity between sweet and grain genotypes: implications for the genetics of sugar metabolism.</title>
        <authorList>
            <person name="Cooper E.A."/>
            <person name="Brenton Z.W."/>
            <person name="Flinn B.S."/>
            <person name="Jenkins J."/>
            <person name="Shu S."/>
            <person name="Flowers D."/>
            <person name="Luo F."/>
            <person name="Wang Y."/>
            <person name="Xia P."/>
            <person name="Barry K."/>
            <person name="Daum C."/>
            <person name="Lipzen A."/>
            <person name="Yoshinaga Y."/>
            <person name="Schmutz J."/>
            <person name="Saski C."/>
            <person name="Vermerris W."/>
            <person name="Kresovich S."/>
        </authorList>
    </citation>
    <scope>NUCLEOTIDE SEQUENCE</scope>
</reference>
<evidence type="ECO:0000313" key="1">
    <source>
        <dbReference type="EMBL" id="KAG0520943.1"/>
    </source>
</evidence>
<proteinExistence type="predicted"/>
<reference evidence="1" key="2">
    <citation type="submission" date="2020-10" db="EMBL/GenBank/DDBJ databases">
        <authorList>
            <person name="Cooper E.A."/>
            <person name="Brenton Z.W."/>
            <person name="Flinn B.S."/>
            <person name="Jenkins J."/>
            <person name="Shu S."/>
            <person name="Flowers D."/>
            <person name="Luo F."/>
            <person name="Wang Y."/>
            <person name="Xia P."/>
            <person name="Barry K."/>
            <person name="Daum C."/>
            <person name="Lipzen A."/>
            <person name="Yoshinaga Y."/>
            <person name="Schmutz J."/>
            <person name="Saski C."/>
            <person name="Vermerris W."/>
            <person name="Kresovich S."/>
        </authorList>
    </citation>
    <scope>NUCLEOTIDE SEQUENCE</scope>
</reference>
<accession>A0A921QFR9</accession>